<accession>F4WGP6</accession>
<dbReference type="AlphaFoldDB" id="F4WGP6"/>
<dbReference type="Proteomes" id="UP000007755">
    <property type="component" value="Unassembled WGS sequence"/>
</dbReference>
<sequence>MAISRTIDLEGCQHEISYDPPVLKEPVLFSESLRYNLDLFNQYDNMKLWEVLRQVELNDVTLDHDIFSGSHNFGQRQLICLAILIL</sequence>
<organism evidence="4">
    <name type="scientific">Acromyrmex echinatior</name>
    <name type="common">Panamanian leafcutter ant</name>
    <name type="synonym">Acromyrmex octospinosus echinatior</name>
    <dbReference type="NCBI Taxonomy" id="103372"/>
    <lineage>
        <taxon>Eukaryota</taxon>
        <taxon>Metazoa</taxon>
        <taxon>Ecdysozoa</taxon>
        <taxon>Arthropoda</taxon>
        <taxon>Hexapoda</taxon>
        <taxon>Insecta</taxon>
        <taxon>Pterygota</taxon>
        <taxon>Neoptera</taxon>
        <taxon>Endopterygota</taxon>
        <taxon>Hymenoptera</taxon>
        <taxon>Apocrita</taxon>
        <taxon>Aculeata</taxon>
        <taxon>Formicoidea</taxon>
        <taxon>Formicidae</taxon>
        <taxon>Myrmicinae</taxon>
        <taxon>Acromyrmex</taxon>
    </lineage>
</organism>
<dbReference type="OrthoDB" id="7694235at2759"/>
<dbReference type="PANTHER" id="PTHR24223">
    <property type="entry name" value="ATP-BINDING CASSETTE SUB-FAMILY C"/>
    <property type="match status" value="1"/>
</dbReference>
<proteinExistence type="predicted"/>
<keyword evidence="2" id="KW-0067">ATP-binding</keyword>
<dbReference type="GO" id="GO:0016020">
    <property type="term" value="C:membrane"/>
    <property type="evidence" value="ECO:0007669"/>
    <property type="project" value="TreeGrafter"/>
</dbReference>
<dbReference type="Gene3D" id="3.40.50.300">
    <property type="entry name" value="P-loop containing nucleotide triphosphate hydrolases"/>
    <property type="match status" value="1"/>
</dbReference>
<evidence type="ECO:0000313" key="3">
    <source>
        <dbReference type="EMBL" id="EGI66628.1"/>
    </source>
</evidence>
<dbReference type="InParanoid" id="F4WGP6"/>
<dbReference type="eggNOG" id="KOG0054">
    <property type="taxonomic scope" value="Eukaryota"/>
</dbReference>
<evidence type="ECO:0000313" key="4">
    <source>
        <dbReference type="Proteomes" id="UP000007755"/>
    </source>
</evidence>
<keyword evidence="4" id="KW-1185">Reference proteome</keyword>
<name>F4WGP6_ACREC</name>
<dbReference type="GO" id="GO:0042626">
    <property type="term" value="F:ATPase-coupled transmembrane transporter activity"/>
    <property type="evidence" value="ECO:0007669"/>
    <property type="project" value="TreeGrafter"/>
</dbReference>
<protein>
    <submittedName>
        <fullName evidence="3">Putative multidrug resistance-associated protein lethal(2)03659</fullName>
    </submittedName>
</protein>
<gene>
    <name evidence="3" type="ORF">G5I_04836</name>
</gene>
<dbReference type="InterPro" id="IPR027417">
    <property type="entry name" value="P-loop_NTPase"/>
</dbReference>
<dbReference type="PANTHER" id="PTHR24223:SF415">
    <property type="entry name" value="FI20190P1"/>
    <property type="match status" value="1"/>
</dbReference>
<dbReference type="GO" id="GO:0005524">
    <property type="term" value="F:ATP binding"/>
    <property type="evidence" value="ECO:0007669"/>
    <property type="project" value="UniProtKB-KW"/>
</dbReference>
<dbReference type="InterPro" id="IPR050173">
    <property type="entry name" value="ABC_transporter_C-like"/>
</dbReference>
<evidence type="ECO:0000256" key="2">
    <source>
        <dbReference type="ARBA" id="ARBA00022840"/>
    </source>
</evidence>
<dbReference type="EMBL" id="GL888142">
    <property type="protein sequence ID" value="EGI66628.1"/>
    <property type="molecule type" value="Genomic_DNA"/>
</dbReference>
<evidence type="ECO:0000256" key="1">
    <source>
        <dbReference type="ARBA" id="ARBA00022741"/>
    </source>
</evidence>
<keyword evidence="1" id="KW-0547">Nucleotide-binding</keyword>
<reference evidence="3" key="1">
    <citation type="submission" date="2011-02" db="EMBL/GenBank/DDBJ databases">
        <title>The genome of the leaf-cutting ant Acromyrmex echinatior suggests key adaptations to social evolution and fungus farming.</title>
        <authorList>
            <person name="Nygaard S."/>
            <person name="Zhang G."/>
        </authorList>
    </citation>
    <scope>NUCLEOTIDE SEQUENCE</scope>
</reference>